<evidence type="ECO:0000259" key="1">
    <source>
        <dbReference type="Pfam" id="PF06985"/>
    </source>
</evidence>
<dbReference type="Pfam" id="PF06985">
    <property type="entry name" value="HET"/>
    <property type="match status" value="1"/>
</dbReference>
<dbReference type="AlphaFoldDB" id="A0A8H4RUQ3"/>
<dbReference type="EMBL" id="JAAMPI010000098">
    <property type="protein sequence ID" value="KAF4635806.1"/>
    <property type="molecule type" value="Genomic_DNA"/>
</dbReference>
<evidence type="ECO:0000313" key="2">
    <source>
        <dbReference type="EMBL" id="KAF4635806.1"/>
    </source>
</evidence>
<accession>A0A8H4RUQ3</accession>
<dbReference type="OrthoDB" id="5362512at2759"/>
<dbReference type="Proteomes" id="UP000566819">
    <property type="component" value="Unassembled WGS sequence"/>
</dbReference>
<protein>
    <recommendedName>
        <fullName evidence="1">Heterokaryon incompatibility domain-containing protein</fullName>
    </recommendedName>
</protein>
<organism evidence="2 3">
    <name type="scientific">Cudoniella acicularis</name>
    <dbReference type="NCBI Taxonomy" id="354080"/>
    <lineage>
        <taxon>Eukaryota</taxon>
        <taxon>Fungi</taxon>
        <taxon>Dikarya</taxon>
        <taxon>Ascomycota</taxon>
        <taxon>Pezizomycotina</taxon>
        <taxon>Leotiomycetes</taxon>
        <taxon>Helotiales</taxon>
        <taxon>Tricladiaceae</taxon>
        <taxon>Cudoniella</taxon>
    </lineage>
</organism>
<sequence length="542" mass="62429">MERIEGRYVTLSHCWGKIEFLHLATTTLPRFEEGVELEALLKTFRHAFDISCRLGIRYIWIDSLCILQDSEDDWLYQSAQMDQIYNNSLCNISATAAENSTEGLYADRHEFQTWTDDIDLKTDGIPGRDDSRSIQKCTILDLAFWERIVDNAAVNRRGWVLQERLIAPRVLHFCHNQIAWECWEKEFAESRPDNLTLHQLIGGSVMDGNRLKSMIPTFNGRLLREERLRKSMHGKPWEIDEHLINAMPSIYCFEIWKRIVEVYSKALLTKPSDKLIALAGIAKLMSRRIMNGNDENYVAGMWRTHIEGQLLWRVDPVVRRGSFIFHSERPADYRAPTFSWAAVDTNEGIKYGDATDYGLSPDKYKFIAVDRVKIEQKTRDSFGVIVSGYIVVKGVLKKIAIFDSKRDCYTRYHWQLKKDGQILGETYKMIYLDAPKSDCPGILDYGSGNGFVDGRAYCLPVALDRVTSRSELDGSPQELVCLLLQSVKGEHGTFRRIGLTKISRYHSRSQEEVFELSKFGEEANMPCPWDPIAKKHTIRIIC</sequence>
<evidence type="ECO:0000313" key="3">
    <source>
        <dbReference type="Proteomes" id="UP000566819"/>
    </source>
</evidence>
<gene>
    <name evidence="2" type="ORF">G7Y89_g2288</name>
</gene>
<keyword evidence="3" id="KW-1185">Reference proteome</keyword>
<feature type="domain" description="Heterokaryon incompatibility" evidence="1">
    <location>
        <begin position="8"/>
        <end position="163"/>
    </location>
</feature>
<reference evidence="2 3" key="1">
    <citation type="submission" date="2020-03" db="EMBL/GenBank/DDBJ databases">
        <title>Draft Genome Sequence of Cudoniella acicularis.</title>
        <authorList>
            <person name="Buettner E."/>
            <person name="Kellner H."/>
        </authorList>
    </citation>
    <scope>NUCLEOTIDE SEQUENCE [LARGE SCALE GENOMIC DNA]</scope>
    <source>
        <strain evidence="2 3">DSM 108380</strain>
    </source>
</reference>
<name>A0A8H4RUQ3_9HELO</name>
<dbReference type="InterPro" id="IPR010730">
    <property type="entry name" value="HET"/>
</dbReference>
<comment type="caution">
    <text evidence="2">The sequence shown here is derived from an EMBL/GenBank/DDBJ whole genome shotgun (WGS) entry which is preliminary data.</text>
</comment>
<dbReference type="PANTHER" id="PTHR33112">
    <property type="entry name" value="DOMAIN PROTEIN, PUTATIVE-RELATED"/>
    <property type="match status" value="1"/>
</dbReference>
<proteinExistence type="predicted"/>
<dbReference type="PANTHER" id="PTHR33112:SF10">
    <property type="entry name" value="TOL"/>
    <property type="match status" value="1"/>
</dbReference>